<name>F2ELU7_HORVV</name>
<sequence>MFTSTSMHRPCLLALALGAILLCFPPETAQAAVKLPWSDEYWANEPVSEAAIVAARRAEAGGYTYGCARLWLDMGCPPAPGEGVNGTLVHGRRSYDRELDRLEEEWRHCTNDRLFDDWDHPDGHFRRTVPVTNLDPRCCACCFSCAPGY</sequence>
<evidence type="ECO:0000256" key="1">
    <source>
        <dbReference type="SAM" id="SignalP"/>
    </source>
</evidence>
<protein>
    <submittedName>
        <fullName evidence="2">Predicted protein</fullName>
    </submittedName>
</protein>
<feature type="signal peptide" evidence="1">
    <location>
        <begin position="1"/>
        <end position="31"/>
    </location>
</feature>
<reference evidence="2" key="1">
    <citation type="journal article" date="2011" name="Plant Physiol.">
        <title>Comprehensive sequence analysis of 24,783 barley full-length cDNAs derived from 12 clone libraries.</title>
        <authorList>
            <person name="Matsumoto T."/>
            <person name="Tanaka T."/>
            <person name="Sakai H."/>
            <person name="Amano N."/>
            <person name="Kanamori H."/>
            <person name="Kurita K."/>
            <person name="Kikuta A."/>
            <person name="Kamiya K."/>
            <person name="Yamamoto M."/>
            <person name="Ikawa H."/>
            <person name="Fujii N."/>
            <person name="Hori K."/>
            <person name="Itoh T."/>
            <person name="Sato K."/>
        </authorList>
    </citation>
    <scope>NUCLEOTIDE SEQUENCE</scope>
    <source>
        <tissue evidence="2">Flower</tissue>
    </source>
</reference>
<organism evidence="2">
    <name type="scientific">Hordeum vulgare subsp. vulgare</name>
    <name type="common">Domesticated barley</name>
    <dbReference type="NCBI Taxonomy" id="112509"/>
    <lineage>
        <taxon>Eukaryota</taxon>
        <taxon>Viridiplantae</taxon>
        <taxon>Streptophyta</taxon>
        <taxon>Embryophyta</taxon>
        <taxon>Tracheophyta</taxon>
        <taxon>Spermatophyta</taxon>
        <taxon>Magnoliopsida</taxon>
        <taxon>Liliopsida</taxon>
        <taxon>Poales</taxon>
        <taxon>Poaceae</taxon>
        <taxon>BOP clade</taxon>
        <taxon>Pooideae</taxon>
        <taxon>Triticodae</taxon>
        <taxon>Triticeae</taxon>
        <taxon>Hordeinae</taxon>
        <taxon>Hordeum</taxon>
    </lineage>
</organism>
<dbReference type="EMBL" id="AK377125">
    <property type="protein sequence ID" value="BAK08319.1"/>
    <property type="molecule type" value="mRNA"/>
</dbReference>
<feature type="chain" id="PRO_5003281925" evidence="1">
    <location>
        <begin position="32"/>
        <end position="149"/>
    </location>
</feature>
<keyword evidence="1" id="KW-0732">Signal</keyword>
<dbReference type="AlphaFoldDB" id="F2ELU7"/>
<accession>F2ELU7</accession>
<evidence type="ECO:0000313" key="2">
    <source>
        <dbReference type="EMBL" id="BAK08319.1"/>
    </source>
</evidence>
<proteinExistence type="evidence at transcript level"/>